<dbReference type="InterPro" id="IPR040256">
    <property type="entry name" value="At4g02000-like"/>
</dbReference>
<comment type="caution">
    <text evidence="1">The sequence shown here is derived from an EMBL/GenBank/DDBJ whole genome shotgun (WGS) entry which is preliminary data.</text>
</comment>
<protein>
    <submittedName>
        <fullName evidence="1">Uncharacterized protein</fullName>
    </submittedName>
</protein>
<dbReference type="AlphaFoldDB" id="A0A2I0H1N2"/>
<accession>A0A2I0H1N2</accession>
<evidence type="ECO:0000313" key="2">
    <source>
        <dbReference type="Proteomes" id="UP000233551"/>
    </source>
</evidence>
<feature type="non-terminal residue" evidence="1">
    <location>
        <position position="159"/>
    </location>
</feature>
<dbReference type="STRING" id="22663.A0A2I0H1N2"/>
<keyword evidence="2" id="KW-1185">Reference proteome</keyword>
<gene>
    <name evidence="1" type="ORF">CRG98_049902</name>
</gene>
<name>A0A2I0H1N2_PUNGR</name>
<dbReference type="PANTHER" id="PTHR31286">
    <property type="entry name" value="GLYCINE-RICH CELL WALL STRUCTURAL PROTEIN 1.8-LIKE"/>
    <property type="match status" value="1"/>
</dbReference>
<evidence type="ECO:0000313" key="1">
    <source>
        <dbReference type="EMBL" id="PKH89653.1"/>
    </source>
</evidence>
<reference evidence="1 2" key="1">
    <citation type="submission" date="2017-11" db="EMBL/GenBank/DDBJ databases">
        <title>De-novo sequencing of pomegranate (Punica granatum L.) genome.</title>
        <authorList>
            <person name="Akparov Z."/>
            <person name="Amiraslanov A."/>
            <person name="Hajiyeva S."/>
            <person name="Abbasov M."/>
            <person name="Kaur K."/>
            <person name="Hamwieh A."/>
            <person name="Solovyev V."/>
            <person name="Salamov A."/>
            <person name="Braich B."/>
            <person name="Kosarev P."/>
            <person name="Mahmoud A."/>
            <person name="Hajiyev E."/>
            <person name="Babayeva S."/>
            <person name="Izzatullayeva V."/>
            <person name="Mammadov A."/>
            <person name="Mammadov A."/>
            <person name="Sharifova S."/>
            <person name="Ojaghi J."/>
            <person name="Eynullazada K."/>
            <person name="Bayramov B."/>
            <person name="Abdulazimova A."/>
            <person name="Shahmuradov I."/>
        </authorList>
    </citation>
    <scope>NUCLEOTIDE SEQUENCE [LARGE SCALE GENOMIC DNA]</scope>
    <source>
        <strain evidence="2">cv. AG2017</strain>
        <tissue evidence="1">Leaf</tissue>
    </source>
</reference>
<organism evidence="1 2">
    <name type="scientific">Punica granatum</name>
    <name type="common">Pomegranate</name>
    <dbReference type="NCBI Taxonomy" id="22663"/>
    <lineage>
        <taxon>Eukaryota</taxon>
        <taxon>Viridiplantae</taxon>
        <taxon>Streptophyta</taxon>
        <taxon>Embryophyta</taxon>
        <taxon>Tracheophyta</taxon>
        <taxon>Spermatophyta</taxon>
        <taxon>Magnoliopsida</taxon>
        <taxon>eudicotyledons</taxon>
        <taxon>Gunneridae</taxon>
        <taxon>Pentapetalae</taxon>
        <taxon>rosids</taxon>
        <taxon>malvids</taxon>
        <taxon>Myrtales</taxon>
        <taxon>Lythraceae</taxon>
        <taxon>Punica</taxon>
    </lineage>
</organism>
<dbReference type="PANTHER" id="PTHR31286:SF180">
    <property type="entry name" value="OS10G0362600 PROTEIN"/>
    <property type="match status" value="1"/>
</dbReference>
<sequence>MDHYDLENSLADMFGTQMTMAHDQEILNLPTNEEEESTETIPLTLLLKPFGFKPPPPKAIIPRLLQAWNIRKGITITPKKYTEDILVCIFKDKKDMLYVERDRAWSVQGAHLMIARWDKGKSLEEIQFNSVAFWVQLRGIPPEMLSMKNITSLAEKAGQ</sequence>
<dbReference type="EMBL" id="PGOL01043652">
    <property type="protein sequence ID" value="PKH89653.1"/>
    <property type="molecule type" value="Genomic_DNA"/>
</dbReference>
<dbReference type="Proteomes" id="UP000233551">
    <property type="component" value="Unassembled WGS sequence"/>
</dbReference>
<proteinExistence type="predicted"/>